<reference evidence="1" key="1">
    <citation type="submission" date="2017-05" db="EMBL/GenBank/DDBJ databases">
        <title>Complete and WGS of Bordetella genogroups.</title>
        <authorList>
            <person name="Spilker T."/>
            <person name="Lipuma J."/>
        </authorList>
    </citation>
    <scope>NUCLEOTIDE SEQUENCE</scope>
    <source>
        <strain evidence="1">AU21707</strain>
    </source>
</reference>
<evidence type="ECO:0000313" key="2">
    <source>
        <dbReference type="Proteomes" id="UP000216857"/>
    </source>
</evidence>
<name>A0A261RFA0_9BORD</name>
<dbReference type="Proteomes" id="UP000216857">
    <property type="component" value="Unassembled WGS sequence"/>
</dbReference>
<dbReference type="AlphaFoldDB" id="A0A261RFA0"/>
<sequence length="69" mass="7205">MGRKAGSLSKDDLHTVAIAVGVLPPDGEMTPELLEYTRTIVGHCASIGDRYTDEDGSAGDEIRAAFGLG</sequence>
<keyword evidence="2" id="KW-1185">Reference proteome</keyword>
<evidence type="ECO:0000313" key="1">
    <source>
        <dbReference type="EMBL" id="OZI23635.1"/>
    </source>
</evidence>
<dbReference type="OrthoDB" id="8640557at2"/>
<organism evidence="1 2">
    <name type="scientific">Bordetella genomosp. 9</name>
    <dbReference type="NCBI Taxonomy" id="1416803"/>
    <lineage>
        <taxon>Bacteria</taxon>
        <taxon>Pseudomonadati</taxon>
        <taxon>Pseudomonadota</taxon>
        <taxon>Betaproteobacteria</taxon>
        <taxon>Burkholderiales</taxon>
        <taxon>Alcaligenaceae</taxon>
        <taxon>Bordetella</taxon>
    </lineage>
</organism>
<dbReference type="EMBL" id="NEVJ01000002">
    <property type="protein sequence ID" value="OZI23635.1"/>
    <property type="molecule type" value="Genomic_DNA"/>
</dbReference>
<dbReference type="RefSeq" id="WP_094846604.1">
    <property type="nucleotide sequence ID" value="NZ_NEVJ01000002.1"/>
</dbReference>
<protein>
    <submittedName>
        <fullName evidence="1">Uncharacterized protein</fullName>
    </submittedName>
</protein>
<gene>
    <name evidence="1" type="ORF">CAL26_09350</name>
</gene>
<comment type="caution">
    <text evidence="1">The sequence shown here is derived from an EMBL/GenBank/DDBJ whole genome shotgun (WGS) entry which is preliminary data.</text>
</comment>
<accession>A0A261RFA0</accession>
<proteinExistence type="predicted"/>